<gene>
    <name evidence="1" type="ORF">A2Z21_10275</name>
</gene>
<proteinExistence type="predicted"/>
<dbReference type="AlphaFoldDB" id="A0A1F5V0V9"/>
<evidence type="ECO:0000313" key="1">
    <source>
        <dbReference type="EMBL" id="OGF57047.1"/>
    </source>
</evidence>
<reference evidence="1 2" key="1">
    <citation type="journal article" date="2016" name="Nat. Commun.">
        <title>Thousands of microbial genomes shed light on interconnected biogeochemical processes in an aquifer system.</title>
        <authorList>
            <person name="Anantharaman K."/>
            <person name="Brown C.T."/>
            <person name="Hug L.A."/>
            <person name="Sharon I."/>
            <person name="Castelle C.J."/>
            <person name="Probst A.J."/>
            <person name="Thomas B.C."/>
            <person name="Singh A."/>
            <person name="Wilkins M.J."/>
            <person name="Karaoz U."/>
            <person name="Brodie E.L."/>
            <person name="Williams K.H."/>
            <person name="Hubbard S.S."/>
            <person name="Banfield J.F."/>
        </authorList>
    </citation>
    <scope>NUCLEOTIDE SEQUENCE [LARGE SCALE GENOMIC DNA]</scope>
    <source>
        <strain evidence="2">RBG_16_55_9</strain>
    </source>
</reference>
<evidence type="ECO:0000313" key="2">
    <source>
        <dbReference type="Proteomes" id="UP000179157"/>
    </source>
</evidence>
<dbReference type="Proteomes" id="UP000179157">
    <property type="component" value="Unassembled WGS sequence"/>
</dbReference>
<protein>
    <submittedName>
        <fullName evidence="1">Uncharacterized protein</fullName>
    </submittedName>
</protein>
<dbReference type="EMBL" id="MFGX01000020">
    <property type="protein sequence ID" value="OGF57047.1"/>
    <property type="molecule type" value="Genomic_DNA"/>
</dbReference>
<organism evidence="1 2">
    <name type="scientific">Fraserbacteria sp. (strain RBG_16_55_9)</name>
    <dbReference type="NCBI Taxonomy" id="1817864"/>
    <lineage>
        <taxon>Bacteria</taxon>
        <taxon>Candidatus Fraseribacteriota</taxon>
    </lineage>
</organism>
<name>A0A1F5V0V9_FRAXR</name>
<comment type="caution">
    <text evidence="1">The sequence shown here is derived from an EMBL/GenBank/DDBJ whole genome shotgun (WGS) entry which is preliminary data.</text>
</comment>
<sequence length="211" mass="23299">MLLSVTAWAQMGQMGSAQGGPGDMMGCRALWSLGFPQAPTPLTIDQAVTATQQYLILLGNPDLVAAKVIDFTNHFEVIVNEKSSGAGAFSLLIDRFSTGAVCFEPGPNMMWNTKYRMGWGHMQGPPWSWWPGVPTTQMPVTPEQAKQLAQSFLNAYLPGTTVGTDIDTFYGFYDLYVLKDGQIVGMMSVNGYTSTIWYYTWHGPFVEMKKL</sequence>
<accession>A0A1F5V0V9</accession>